<dbReference type="PANTHER" id="PTHR31721">
    <property type="entry name" value="OS06G0710300 PROTEIN"/>
    <property type="match status" value="1"/>
</dbReference>
<reference evidence="3" key="2">
    <citation type="submission" date="2021-01" db="UniProtKB">
        <authorList>
            <consortium name="EnsemblPlants"/>
        </authorList>
    </citation>
    <scope>IDENTIFICATION</scope>
</reference>
<evidence type="ECO:0000313" key="3">
    <source>
        <dbReference type="EnsemblPlants" id="QL02p007067:mrna"/>
    </source>
</evidence>
<feature type="transmembrane region" description="Helical" evidence="2">
    <location>
        <begin position="148"/>
        <end position="167"/>
    </location>
</feature>
<dbReference type="Pfam" id="PF03350">
    <property type="entry name" value="UPF0114"/>
    <property type="match status" value="1"/>
</dbReference>
<sequence>MATTRLLRTTRPLGLGLPSSTSSSSSFSVRCLNKAGFDGEKGVSENCRRKPMVAVKASVVFSKSLITAQPQVNRGLLDLASLVANVSKATVILLRIAVKQRPRKFHLQMFIERGCFTILEAYLQYFHTLSHKSDQGHVMQLLIEAIDMFLVGTAMLIFGMGLYVMFVGTKTMKEKGSGLSESNFFGLFYLKSIPTWVGMQSVSQAKSKIGHAVMMILQVGVLDKLKSVPVVTGLDLACVAGAVFISSACIYLLSKLSVGSTMEDL</sequence>
<evidence type="ECO:0000313" key="4">
    <source>
        <dbReference type="Proteomes" id="UP000594261"/>
    </source>
</evidence>
<proteinExistence type="predicted"/>
<feature type="transmembrane region" description="Helical" evidence="2">
    <location>
        <begin position="234"/>
        <end position="253"/>
    </location>
</feature>
<dbReference type="PANTHER" id="PTHR31721:SF3">
    <property type="entry name" value="EXPRESSED PROTEIN"/>
    <property type="match status" value="1"/>
</dbReference>
<dbReference type="AlphaFoldDB" id="A0A7N2KSG2"/>
<dbReference type="InterPro" id="IPR005134">
    <property type="entry name" value="UPF0114"/>
</dbReference>
<keyword evidence="2" id="KW-0812">Transmembrane</keyword>
<evidence type="ECO:0000256" key="1">
    <source>
        <dbReference type="SAM" id="MobiDB-lite"/>
    </source>
</evidence>
<organism evidence="3 4">
    <name type="scientific">Quercus lobata</name>
    <name type="common">Valley oak</name>
    <dbReference type="NCBI Taxonomy" id="97700"/>
    <lineage>
        <taxon>Eukaryota</taxon>
        <taxon>Viridiplantae</taxon>
        <taxon>Streptophyta</taxon>
        <taxon>Embryophyta</taxon>
        <taxon>Tracheophyta</taxon>
        <taxon>Spermatophyta</taxon>
        <taxon>Magnoliopsida</taxon>
        <taxon>eudicotyledons</taxon>
        <taxon>Gunneridae</taxon>
        <taxon>Pentapetalae</taxon>
        <taxon>rosids</taxon>
        <taxon>fabids</taxon>
        <taxon>Fagales</taxon>
        <taxon>Fagaceae</taxon>
        <taxon>Quercus</taxon>
    </lineage>
</organism>
<dbReference type="Proteomes" id="UP000594261">
    <property type="component" value="Chromosome 2"/>
</dbReference>
<accession>A0A7N2KSG2</accession>
<dbReference type="InParanoid" id="A0A7N2KSG2"/>
<keyword evidence="2" id="KW-0472">Membrane</keyword>
<protein>
    <submittedName>
        <fullName evidence="3">Uncharacterized protein</fullName>
    </submittedName>
</protein>
<keyword evidence="4" id="KW-1185">Reference proteome</keyword>
<name>A0A7N2KSG2_QUELO</name>
<keyword evidence="2" id="KW-1133">Transmembrane helix</keyword>
<dbReference type="EnsemblPlants" id="QL02p007067:mrna">
    <property type="protein sequence ID" value="QL02p007067:mrna"/>
    <property type="gene ID" value="QL02p007067"/>
</dbReference>
<dbReference type="OMA" id="QMFIERG"/>
<feature type="region of interest" description="Disordered" evidence="1">
    <location>
        <begin position="1"/>
        <end position="24"/>
    </location>
</feature>
<reference evidence="4" key="1">
    <citation type="journal article" date="2016" name="G3 (Bethesda)">
        <title>First Draft Assembly and Annotation of the Genome of a California Endemic Oak Quercus lobata Nee (Fagaceae).</title>
        <authorList>
            <person name="Sork V.L."/>
            <person name="Fitz-Gibbon S.T."/>
            <person name="Puiu D."/>
            <person name="Crepeau M."/>
            <person name="Gugger P.F."/>
            <person name="Sherman R."/>
            <person name="Stevens K."/>
            <person name="Langley C.H."/>
            <person name="Pellegrini M."/>
            <person name="Salzberg S.L."/>
        </authorList>
    </citation>
    <scope>NUCLEOTIDE SEQUENCE [LARGE SCALE GENOMIC DNA]</scope>
    <source>
        <strain evidence="4">cv. SW786</strain>
    </source>
</reference>
<evidence type="ECO:0000256" key="2">
    <source>
        <dbReference type="SAM" id="Phobius"/>
    </source>
</evidence>
<dbReference type="Gramene" id="QL02p007067:mrna">
    <property type="protein sequence ID" value="QL02p007067:mrna"/>
    <property type="gene ID" value="QL02p007067"/>
</dbReference>